<comment type="caution">
    <text evidence="1">The sequence shown here is derived from an EMBL/GenBank/DDBJ whole genome shotgun (WGS) entry which is preliminary data.</text>
</comment>
<evidence type="ECO:0000313" key="1">
    <source>
        <dbReference type="EMBL" id="ENH97453.1"/>
    </source>
</evidence>
<organism evidence="1 2">
    <name type="scientific">Gracilibacillus halophilus YIM-C55.5</name>
    <dbReference type="NCBI Taxonomy" id="1308866"/>
    <lineage>
        <taxon>Bacteria</taxon>
        <taxon>Bacillati</taxon>
        <taxon>Bacillota</taxon>
        <taxon>Bacilli</taxon>
        <taxon>Bacillales</taxon>
        <taxon>Bacillaceae</taxon>
        <taxon>Gracilibacillus</taxon>
    </lineage>
</organism>
<dbReference type="Proteomes" id="UP000012283">
    <property type="component" value="Unassembled WGS sequence"/>
</dbReference>
<dbReference type="InterPro" id="IPR024562">
    <property type="entry name" value="YqhG"/>
</dbReference>
<dbReference type="Pfam" id="PF11079">
    <property type="entry name" value="YqhG"/>
    <property type="match status" value="1"/>
</dbReference>
<accession>N4WAY9</accession>
<dbReference type="EMBL" id="APML01000019">
    <property type="protein sequence ID" value="ENH97453.1"/>
    <property type="molecule type" value="Genomic_DNA"/>
</dbReference>
<sequence length="147" mass="17451">MNLKWNYVGKQKKETIHSIGLHLINGIMTTKMMDKLANLSLDQTINDYSYTLSPIIKPSSGYRRLFDYAENNLLDRDEQWVKESVQQFEEEKTLLDYFYQNNEDEKDLYQQERSHLEERLLPKIKMEVINAGLFYLTEQGTKKMISS</sequence>
<proteinExistence type="predicted"/>
<dbReference type="AlphaFoldDB" id="N4WAY9"/>
<dbReference type="PATRIC" id="fig|1308866.3.peg.1124"/>
<protein>
    <submittedName>
        <fullName evidence="1">Uncharacterized protein</fullName>
    </submittedName>
</protein>
<dbReference type="eggNOG" id="ENOG502Z821">
    <property type="taxonomic scope" value="Bacteria"/>
</dbReference>
<name>N4WAY9_9BACI</name>
<dbReference type="STRING" id="1308866.J416_05553"/>
<evidence type="ECO:0000313" key="2">
    <source>
        <dbReference type="Proteomes" id="UP000012283"/>
    </source>
</evidence>
<reference evidence="1 2" key="1">
    <citation type="submission" date="2013-03" db="EMBL/GenBank/DDBJ databases">
        <title>Draft genome sequence of Gracibacillus halophilus YIM-C55.5, a moderately halophilic and thermophilic organism from the Xiaochaidamu salt lake.</title>
        <authorList>
            <person name="Sugumar T."/>
            <person name="Polireddy D.R."/>
            <person name="Antony A."/>
            <person name="Madhava Y.R."/>
            <person name="Sivakumar N."/>
        </authorList>
    </citation>
    <scope>NUCLEOTIDE SEQUENCE [LARGE SCALE GENOMIC DNA]</scope>
    <source>
        <strain evidence="1 2">YIM-C55.5</strain>
    </source>
</reference>
<keyword evidence="2" id="KW-1185">Reference proteome</keyword>
<gene>
    <name evidence="1" type="ORF">J416_05553</name>
</gene>